<evidence type="ECO:0000313" key="2">
    <source>
        <dbReference type="Proteomes" id="UP000217758"/>
    </source>
</evidence>
<proteinExistence type="predicted"/>
<reference evidence="1 2" key="1">
    <citation type="journal article" date="2016" name="Microbiol. Immunol.">
        <title>Complete genome sequence of Streptococcus troglodytae TKU31 isolated from the oral cavity of a chimpanzee (Pan troglodytes).</title>
        <authorList>
            <person name="Okamoto M."/>
            <person name="Naito M."/>
            <person name="Miyanohara M."/>
            <person name="Imai S."/>
            <person name="Nomura Y."/>
            <person name="Saito W."/>
            <person name="Momoi Y."/>
            <person name="Takada K."/>
            <person name="Miyabe-Nishiwaki T."/>
            <person name="Tomonaga M."/>
            <person name="Hanada N."/>
        </authorList>
    </citation>
    <scope>NUCLEOTIDE SEQUENCE [LARGE SCALE GENOMIC DNA]</scope>
    <source>
        <strain evidence="2">TKU 31</strain>
    </source>
</reference>
<keyword evidence="2" id="KW-1185">Reference proteome</keyword>
<dbReference type="EMBL" id="AP014612">
    <property type="protein sequence ID" value="BAQ24479.1"/>
    <property type="molecule type" value="Genomic_DNA"/>
</dbReference>
<dbReference type="KEGG" id="strg:SRT_12180"/>
<sequence>MIRPFESKDLEGILDIWLEANLQAHDVIASNYWLRKFKFSADVLPQTELSVCEDGTTSIASFIGLDGQYI</sequence>
<accession>A0A1L7LJZ4</accession>
<dbReference type="Gene3D" id="3.40.630.30">
    <property type="match status" value="1"/>
</dbReference>
<evidence type="ECO:0000313" key="1">
    <source>
        <dbReference type="EMBL" id="BAQ24479.1"/>
    </source>
</evidence>
<dbReference type="RefSeq" id="WP_128833397.1">
    <property type="nucleotide sequence ID" value="NZ_AP014612.1"/>
</dbReference>
<dbReference type="AlphaFoldDB" id="A0A1L7LJZ4"/>
<organism evidence="1 2">
    <name type="scientific">Streptococcus troglodytae</name>
    <dbReference type="NCBI Taxonomy" id="1111760"/>
    <lineage>
        <taxon>Bacteria</taxon>
        <taxon>Bacillati</taxon>
        <taxon>Bacillota</taxon>
        <taxon>Bacilli</taxon>
        <taxon>Lactobacillales</taxon>
        <taxon>Streptococcaceae</taxon>
        <taxon>Streptococcus</taxon>
    </lineage>
</organism>
<name>A0A1L7LJZ4_9STRE</name>
<gene>
    <name evidence="1" type="ORF">SRT_12180</name>
</gene>
<evidence type="ECO:0008006" key="3">
    <source>
        <dbReference type="Google" id="ProtNLM"/>
    </source>
</evidence>
<protein>
    <recommendedName>
        <fullName evidence="3">Acetyltransferase</fullName>
    </recommendedName>
</protein>
<dbReference type="Proteomes" id="UP000217758">
    <property type="component" value="Chromosome"/>
</dbReference>